<comment type="caution">
    <text evidence="1">The sequence shown here is derived from an EMBL/GenBank/DDBJ whole genome shotgun (WGS) entry which is preliminary data.</text>
</comment>
<organism evidence="1 2">
    <name type="scientific">Acorus calamus</name>
    <name type="common">Sweet flag</name>
    <dbReference type="NCBI Taxonomy" id="4465"/>
    <lineage>
        <taxon>Eukaryota</taxon>
        <taxon>Viridiplantae</taxon>
        <taxon>Streptophyta</taxon>
        <taxon>Embryophyta</taxon>
        <taxon>Tracheophyta</taxon>
        <taxon>Spermatophyta</taxon>
        <taxon>Magnoliopsida</taxon>
        <taxon>Liliopsida</taxon>
        <taxon>Acoraceae</taxon>
        <taxon>Acorus</taxon>
    </lineage>
</organism>
<keyword evidence="2" id="KW-1185">Reference proteome</keyword>
<accession>A0AAV9CNU8</accession>
<proteinExistence type="predicted"/>
<reference evidence="1" key="1">
    <citation type="journal article" date="2023" name="Nat. Commun.">
        <title>Diploid and tetraploid genomes of Acorus and the evolution of monocots.</title>
        <authorList>
            <person name="Ma L."/>
            <person name="Liu K.W."/>
            <person name="Li Z."/>
            <person name="Hsiao Y.Y."/>
            <person name="Qi Y."/>
            <person name="Fu T."/>
            <person name="Tang G.D."/>
            <person name="Zhang D."/>
            <person name="Sun W.H."/>
            <person name="Liu D.K."/>
            <person name="Li Y."/>
            <person name="Chen G.Z."/>
            <person name="Liu X.D."/>
            <person name="Liao X.Y."/>
            <person name="Jiang Y.T."/>
            <person name="Yu X."/>
            <person name="Hao Y."/>
            <person name="Huang J."/>
            <person name="Zhao X.W."/>
            <person name="Ke S."/>
            <person name="Chen Y.Y."/>
            <person name="Wu W.L."/>
            <person name="Hsu J.L."/>
            <person name="Lin Y.F."/>
            <person name="Huang M.D."/>
            <person name="Li C.Y."/>
            <person name="Huang L."/>
            <person name="Wang Z.W."/>
            <person name="Zhao X."/>
            <person name="Zhong W.Y."/>
            <person name="Peng D.H."/>
            <person name="Ahmad S."/>
            <person name="Lan S."/>
            <person name="Zhang J.S."/>
            <person name="Tsai W.C."/>
            <person name="Van de Peer Y."/>
            <person name="Liu Z.J."/>
        </authorList>
    </citation>
    <scope>NUCLEOTIDE SEQUENCE</scope>
    <source>
        <strain evidence="1">CP</strain>
    </source>
</reference>
<dbReference type="Proteomes" id="UP001180020">
    <property type="component" value="Unassembled WGS sequence"/>
</dbReference>
<protein>
    <submittedName>
        <fullName evidence="1">Uncharacterized protein</fullName>
    </submittedName>
</protein>
<evidence type="ECO:0000313" key="1">
    <source>
        <dbReference type="EMBL" id="KAK1290487.1"/>
    </source>
</evidence>
<name>A0AAV9CNU8_ACOCL</name>
<evidence type="ECO:0000313" key="2">
    <source>
        <dbReference type="Proteomes" id="UP001180020"/>
    </source>
</evidence>
<dbReference type="EMBL" id="JAUJYO010000018">
    <property type="protein sequence ID" value="KAK1290487.1"/>
    <property type="molecule type" value="Genomic_DNA"/>
</dbReference>
<gene>
    <name evidence="1" type="ORF">QJS10_CPB18g01487</name>
</gene>
<dbReference type="AlphaFoldDB" id="A0AAV9CNU8"/>
<sequence>MDRDCIDPGTSDIGVVGGVVTVATHCEEKICASSGGFSRQRVAGGEEMGKGSCFGVGVPDLVDFGFVVCFGQIDWSEGCQQHCIEGAPFEWHFP</sequence>
<reference evidence="1" key="2">
    <citation type="submission" date="2023-06" db="EMBL/GenBank/DDBJ databases">
        <authorList>
            <person name="Ma L."/>
            <person name="Liu K.-W."/>
            <person name="Li Z."/>
            <person name="Hsiao Y.-Y."/>
            <person name="Qi Y."/>
            <person name="Fu T."/>
            <person name="Tang G."/>
            <person name="Zhang D."/>
            <person name="Sun W.-H."/>
            <person name="Liu D.-K."/>
            <person name="Li Y."/>
            <person name="Chen G.-Z."/>
            <person name="Liu X.-D."/>
            <person name="Liao X.-Y."/>
            <person name="Jiang Y.-T."/>
            <person name="Yu X."/>
            <person name="Hao Y."/>
            <person name="Huang J."/>
            <person name="Zhao X.-W."/>
            <person name="Ke S."/>
            <person name="Chen Y.-Y."/>
            <person name="Wu W.-L."/>
            <person name="Hsu J.-L."/>
            <person name="Lin Y.-F."/>
            <person name="Huang M.-D."/>
            <person name="Li C.-Y."/>
            <person name="Huang L."/>
            <person name="Wang Z.-W."/>
            <person name="Zhao X."/>
            <person name="Zhong W.-Y."/>
            <person name="Peng D.-H."/>
            <person name="Ahmad S."/>
            <person name="Lan S."/>
            <person name="Zhang J.-S."/>
            <person name="Tsai W.-C."/>
            <person name="Van De Peer Y."/>
            <person name="Liu Z.-J."/>
        </authorList>
    </citation>
    <scope>NUCLEOTIDE SEQUENCE</scope>
    <source>
        <strain evidence="1">CP</strain>
        <tissue evidence="1">Leaves</tissue>
    </source>
</reference>